<evidence type="ECO:0000256" key="1">
    <source>
        <dbReference type="ARBA" id="ARBA00001286"/>
    </source>
</evidence>
<dbReference type="Gene3D" id="1.10.10.10">
    <property type="entry name" value="Winged helix-like DNA-binding domain superfamily/Winged helix DNA-binding domain"/>
    <property type="match status" value="1"/>
</dbReference>
<keyword evidence="2 8" id="KW-0489">Methyltransferase</keyword>
<keyword evidence="9" id="KW-1185">Reference proteome</keyword>
<evidence type="ECO:0000256" key="3">
    <source>
        <dbReference type="ARBA" id="ARBA00022679"/>
    </source>
</evidence>
<proteinExistence type="predicted"/>
<evidence type="ECO:0000256" key="4">
    <source>
        <dbReference type="ARBA" id="ARBA00022763"/>
    </source>
</evidence>
<keyword evidence="4" id="KW-0227">DNA damage</keyword>
<reference evidence="9" key="1">
    <citation type="submission" date="2016-11" db="EMBL/GenBank/DDBJ databases">
        <authorList>
            <person name="Varghese N."/>
            <person name="Submissions S."/>
        </authorList>
    </citation>
    <scope>NUCLEOTIDE SEQUENCE [LARGE SCALE GENOMIC DNA]</scope>
    <source>
        <strain evidence="9">GAS401</strain>
    </source>
</reference>
<dbReference type="Pfam" id="PF01035">
    <property type="entry name" value="DNA_binding_1"/>
    <property type="match status" value="1"/>
</dbReference>
<dbReference type="NCBIfam" id="TIGR00589">
    <property type="entry name" value="ogt"/>
    <property type="match status" value="1"/>
</dbReference>
<protein>
    <submittedName>
        <fullName evidence="8">DNA-O6-methylguanine--protein-cysteine S-methyltransferase</fullName>
    </submittedName>
</protein>
<dbReference type="GO" id="GO:0006281">
    <property type="term" value="P:DNA repair"/>
    <property type="evidence" value="ECO:0007669"/>
    <property type="project" value="UniProtKB-KW"/>
</dbReference>
<dbReference type="GO" id="GO:0032259">
    <property type="term" value="P:methylation"/>
    <property type="evidence" value="ECO:0007669"/>
    <property type="project" value="UniProtKB-KW"/>
</dbReference>
<evidence type="ECO:0000256" key="5">
    <source>
        <dbReference type="ARBA" id="ARBA00023204"/>
    </source>
</evidence>
<dbReference type="OrthoDB" id="9802228at2"/>
<keyword evidence="3 8" id="KW-0808">Transferase</keyword>
<comment type="catalytic activity">
    <reaction evidence="1">
        <text>a 4-O-methyl-thymidine in DNA + L-cysteinyl-[protein] = a thymidine in DNA + S-methyl-L-cysteinyl-[protein]</text>
        <dbReference type="Rhea" id="RHEA:53428"/>
        <dbReference type="Rhea" id="RHEA-COMP:10131"/>
        <dbReference type="Rhea" id="RHEA-COMP:10132"/>
        <dbReference type="Rhea" id="RHEA-COMP:13555"/>
        <dbReference type="Rhea" id="RHEA-COMP:13556"/>
        <dbReference type="ChEBI" id="CHEBI:29950"/>
        <dbReference type="ChEBI" id="CHEBI:82612"/>
        <dbReference type="ChEBI" id="CHEBI:137386"/>
        <dbReference type="ChEBI" id="CHEBI:137387"/>
        <dbReference type="EC" id="2.1.1.63"/>
    </reaction>
</comment>
<feature type="domain" description="Methylated-DNA-[protein]-cysteine S-methyltransferase DNA binding" evidence="7">
    <location>
        <begin position="105"/>
        <end position="186"/>
    </location>
</feature>
<dbReference type="SUPFAM" id="SSF46767">
    <property type="entry name" value="Methylated DNA-protein cysteine methyltransferase, C-terminal domain"/>
    <property type="match status" value="1"/>
</dbReference>
<evidence type="ECO:0000313" key="9">
    <source>
        <dbReference type="Proteomes" id="UP000184096"/>
    </source>
</evidence>
<dbReference type="InterPro" id="IPR036217">
    <property type="entry name" value="MethylDNA_cys_MeTrfase_DNAb"/>
</dbReference>
<sequence>MDLMMKNGVTQSKARAGPTAEILFYATGESDLGEILVAHSSKGVCAILIGDSDKELVTDLLVRFPKATLVRSQAFLRDDLSKVVVFANKPTQRLDLTLDMRGTPLQRRVWEAIRNLPVGRTVSYMHLARVINCVYPNAAARVVANACAANPLALAIPCHRVVRSDGGLAGFRWGLERKRKLIAKEATSCGPVP</sequence>
<comment type="catalytic activity">
    <reaction evidence="6">
        <text>a 6-O-methyl-2'-deoxyguanosine in DNA + L-cysteinyl-[protein] = S-methyl-L-cysteinyl-[protein] + a 2'-deoxyguanosine in DNA</text>
        <dbReference type="Rhea" id="RHEA:24000"/>
        <dbReference type="Rhea" id="RHEA-COMP:10131"/>
        <dbReference type="Rhea" id="RHEA-COMP:10132"/>
        <dbReference type="Rhea" id="RHEA-COMP:11367"/>
        <dbReference type="Rhea" id="RHEA-COMP:11368"/>
        <dbReference type="ChEBI" id="CHEBI:29950"/>
        <dbReference type="ChEBI" id="CHEBI:82612"/>
        <dbReference type="ChEBI" id="CHEBI:85445"/>
        <dbReference type="ChEBI" id="CHEBI:85448"/>
        <dbReference type="EC" id="2.1.1.63"/>
    </reaction>
</comment>
<dbReference type="PROSITE" id="PS00374">
    <property type="entry name" value="MGMT"/>
    <property type="match status" value="1"/>
</dbReference>
<dbReference type="InterPro" id="IPR036631">
    <property type="entry name" value="MGMT_N_sf"/>
</dbReference>
<dbReference type="Gene3D" id="3.30.160.70">
    <property type="entry name" value="Methylated DNA-protein cysteine methyltransferase domain"/>
    <property type="match status" value="1"/>
</dbReference>
<dbReference type="SUPFAM" id="SSF53155">
    <property type="entry name" value="Methylated DNA-protein cysteine methyltransferase domain"/>
    <property type="match status" value="1"/>
</dbReference>
<dbReference type="Proteomes" id="UP000184096">
    <property type="component" value="Chromosome I"/>
</dbReference>
<organism evidence="8 9">
    <name type="scientific">Bradyrhizobium erythrophlei</name>
    <dbReference type="NCBI Taxonomy" id="1437360"/>
    <lineage>
        <taxon>Bacteria</taxon>
        <taxon>Pseudomonadati</taxon>
        <taxon>Pseudomonadota</taxon>
        <taxon>Alphaproteobacteria</taxon>
        <taxon>Hyphomicrobiales</taxon>
        <taxon>Nitrobacteraceae</taxon>
        <taxon>Bradyrhizobium</taxon>
    </lineage>
</organism>
<evidence type="ECO:0000259" key="7">
    <source>
        <dbReference type="Pfam" id="PF01035"/>
    </source>
</evidence>
<dbReference type="RefSeq" id="WP_072819456.1">
    <property type="nucleotide sequence ID" value="NZ_LT670849.1"/>
</dbReference>
<dbReference type="InterPro" id="IPR014048">
    <property type="entry name" value="MethylDNA_cys_MeTrfase_DNA-bd"/>
</dbReference>
<dbReference type="EMBL" id="LT670849">
    <property type="protein sequence ID" value="SHN77642.1"/>
    <property type="molecule type" value="Genomic_DNA"/>
</dbReference>
<dbReference type="PANTHER" id="PTHR10815:SF14">
    <property type="entry name" value="BIFUNCTIONAL TRANSCRIPTIONAL ACTIVATOR_DNA REPAIR ENZYME ADA"/>
    <property type="match status" value="1"/>
</dbReference>
<dbReference type="InterPro" id="IPR036388">
    <property type="entry name" value="WH-like_DNA-bd_sf"/>
</dbReference>
<evidence type="ECO:0000256" key="2">
    <source>
        <dbReference type="ARBA" id="ARBA00022603"/>
    </source>
</evidence>
<accession>A0A1M7U3I7</accession>
<evidence type="ECO:0000256" key="6">
    <source>
        <dbReference type="ARBA" id="ARBA00049348"/>
    </source>
</evidence>
<dbReference type="InterPro" id="IPR001497">
    <property type="entry name" value="MethylDNA_cys_MeTrfase_AS"/>
</dbReference>
<dbReference type="GO" id="GO:0003908">
    <property type="term" value="F:methylated-DNA-[protein]-cysteine S-methyltransferase activity"/>
    <property type="evidence" value="ECO:0007669"/>
    <property type="project" value="UniProtKB-EC"/>
</dbReference>
<dbReference type="CDD" id="cd06445">
    <property type="entry name" value="ATase"/>
    <property type="match status" value="1"/>
</dbReference>
<gene>
    <name evidence="8" type="ORF">SAMN05444170_3477</name>
</gene>
<dbReference type="PANTHER" id="PTHR10815">
    <property type="entry name" value="METHYLATED-DNA--PROTEIN-CYSTEINE METHYLTRANSFERASE"/>
    <property type="match status" value="1"/>
</dbReference>
<dbReference type="AlphaFoldDB" id="A0A1M7U3I7"/>
<name>A0A1M7U3I7_9BRAD</name>
<evidence type="ECO:0000313" key="8">
    <source>
        <dbReference type="EMBL" id="SHN77642.1"/>
    </source>
</evidence>
<keyword evidence="5" id="KW-0234">DNA repair</keyword>